<feature type="compositionally biased region" description="Polar residues" evidence="1">
    <location>
        <begin position="95"/>
        <end position="104"/>
    </location>
</feature>
<feature type="compositionally biased region" description="Low complexity" evidence="1">
    <location>
        <begin position="112"/>
        <end position="122"/>
    </location>
</feature>
<dbReference type="STRING" id="655827.E9E4K8"/>
<feature type="region of interest" description="Disordered" evidence="1">
    <location>
        <begin position="79"/>
        <end position="161"/>
    </location>
</feature>
<accession>E9E4K8</accession>
<feature type="compositionally biased region" description="Basic residues" evidence="1">
    <location>
        <begin position="131"/>
        <end position="144"/>
    </location>
</feature>
<dbReference type="HOGENOM" id="CLU_1170884_0_0_1"/>
<evidence type="ECO:0000313" key="4">
    <source>
        <dbReference type="Proteomes" id="UP000002499"/>
    </source>
</evidence>
<protein>
    <recommendedName>
        <fullName evidence="2">BHLH domain-containing protein</fullName>
    </recommendedName>
</protein>
<dbReference type="EMBL" id="GL698502">
    <property type="protein sequence ID" value="EFY89219.1"/>
    <property type="molecule type" value="Genomic_DNA"/>
</dbReference>
<dbReference type="InterPro" id="IPR036638">
    <property type="entry name" value="HLH_DNA-bd_sf"/>
</dbReference>
<dbReference type="Proteomes" id="UP000002499">
    <property type="component" value="Unassembled WGS sequence"/>
</dbReference>
<evidence type="ECO:0000313" key="3">
    <source>
        <dbReference type="EMBL" id="EFY89219.1"/>
    </source>
</evidence>
<dbReference type="OrthoDB" id="4940439at2759"/>
<dbReference type="InterPro" id="IPR011598">
    <property type="entry name" value="bHLH_dom"/>
</dbReference>
<keyword evidence="4" id="KW-1185">Reference proteome</keyword>
<evidence type="ECO:0000256" key="1">
    <source>
        <dbReference type="SAM" id="MobiDB-lite"/>
    </source>
</evidence>
<dbReference type="SMART" id="SM00353">
    <property type="entry name" value="HLH"/>
    <property type="match status" value="1"/>
</dbReference>
<dbReference type="InParanoid" id="E9E4K8"/>
<proteinExistence type="predicted"/>
<dbReference type="AlphaFoldDB" id="E9E4K8"/>
<reference evidence="3 4" key="1">
    <citation type="journal article" date="2011" name="PLoS Genet.">
        <title>Genome sequencing and comparative transcriptomics of the model entomopathogenic fungi Metarhizium anisopliae and M. acridum.</title>
        <authorList>
            <person name="Gao Q."/>
            <person name="Jin K."/>
            <person name="Ying S.H."/>
            <person name="Zhang Y."/>
            <person name="Xiao G."/>
            <person name="Shang Y."/>
            <person name="Duan Z."/>
            <person name="Hu X."/>
            <person name="Xie X.Q."/>
            <person name="Zhou G."/>
            <person name="Peng G."/>
            <person name="Luo Z."/>
            <person name="Huang W."/>
            <person name="Wang B."/>
            <person name="Fang W."/>
            <person name="Wang S."/>
            <person name="Zhong Y."/>
            <person name="Ma L.J."/>
            <person name="St Leger R.J."/>
            <person name="Zhao G.P."/>
            <person name="Pei Y."/>
            <person name="Feng M.G."/>
            <person name="Xia Y."/>
            <person name="Wang C."/>
        </authorList>
    </citation>
    <scope>NUCLEOTIDE SEQUENCE [LARGE SCALE GENOMIC DNA]</scope>
    <source>
        <strain evidence="3 4">CQMa 102</strain>
    </source>
</reference>
<feature type="domain" description="BHLH" evidence="2">
    <location>
        <begin position="174"/>
        <end position="239"/>
    </location>
</feature>
<dbReference type="eggNOG" id="ENOG502T68Q">
    <property type="taxonomic scope" value="Eukaryota"/>
</dbReference>
<name>E9E4K8_METAQ</name>
<dbReference type="SUPFAM" id="SSF47459">
    <property type="entry name" value="HLH, helix-loop-helix DNA-binding domain"/>
    <property type="match status" value="1"/>
</dbReference>
<organism evidence="4">
    <name type="scientific">Metarhizium acridum (strain CQMa 102)</name>
    <dbReference type="NCBI Taxonomy" id="655827"/>
    <lineage>
        <taxon>Eukaryota</taxon>
        <taxon>Fungi</taxon>
        <taxon>Dikarya</taxon>
        <taxon>Ascomycota</taxon>
        <taxon>Pezizomycotina</taxon>
        <taxon>Sordariomycetes</taxon>
        <taxon>Hypocreomycetidae</taxon>
        <taxon>Hypocreales</taxon>
        <taxon>Clavicipitaceae</taxon>
        <taxon>Metarhizium</taxon>
    </lineage>
</organism>
<dbReference type="Gene3D" id="4.10.280.10">
    <property type="entry name" value="Helix-loop-helix DNA-binding domain"/>
    <property type="match status" value="1"/>
</dbReference>
<dbReference type="GO" id="GO:0046983">
    <property type="term" value="F:protein dimerization activity"/>
    <property type="evidence" value="ECO:0007669"/>
    <property type="project" value="InterPro"/>
</dbReference>
<gene>
    <name evidence="3" type="ORF">MAC_04806</name>
</gene>
<dbReference type="Pfam" id="PF00010">
    <property type="entry name" value="HLH"/>
    <property type="match status" value="1"/>
</dbReference>
<sequence>MDGSLPDRQGFNHDSNVEQCVESIAALWDPYNLDVFSGHIPPAESEVSKEDMNELMNLPYYSPADSALEGGCQLTQMPDASCLTPPLETPRRLSASETSNSGSGLTPDRRSPLSSFVSSASSPACNARYRPNSKKPSKRRASRRSKSDVHETYPHGTPAAINRHGKAHFRVCHNEVEKNYRSRLSNDFKMLLSVLVDCANDQDLSSVGLAAGTEQSWSKGSILRLARRKLLALKDQDCSFC</sequence>
<evidence type="ECO:0000259" key="2">
    <source>
        <dbReference type="SMART" id="SM00353"/>
    </source>
</evidence>